<gene>
    <name evidence="1" type="ORF">BO79DRAFT_244046</name>
</gene>
<accession>A0ACD1IN78</accession>
<organism evidence="1 2">
    <name type="scientific">Aspergillus costaricaensis CBS 115574</name>
    <dbReference type="NCBI Taxonomy" id="1448317"/>
    <lineage>
        <taxon>Eukaryota</taxon>
        <taxon>Fungi</taxon>
        <taxon>Dikarya</taxon>
        <taxon>Ascomycota</taxon>
        <taxon>Pezizomycotina</taxon>
        <taxon>Eurotiomycetes</taxon>
        <taxon>Eurotiomycetidae</taxon>
        <taxon>Eurotiales</taxon>
        <taxon>Aspergillaceae</taxon>
        <taxon>Aspergillus</taxon>
        <taxon>Aspergillus subgen. Circumdati</taxon>
    </lineage>
</organism>
<protein>
    <submittedName>
        <fullName evidence="1">NAD(P)-binding protein</fullName>
    </submittedName>
</protein>
<evidence type="ECO:0000313" key="1">
    <source>
        <dbReference type="EMBL" id="RAK91169.1"/>
    </source>
</evidence>
<proteinExistence type="predicted"/>
<sequence>MLEVESLEQNTADALEKIVQKFLQSKDVAGDYLDYEFAFHENTIYTSQFYWPPGDQKSIPESEDIPRRYMSWLEYREEDLGGDDIEVHLQYVGLNYRDVLATLGYVGSTNELGLEGSGTVRQKLLSGLSMKDAAGMALVSLTAIYSLDYVGRVQKDQTVLIHSACGGVGLAAIQICKIHGAKIYATIGTQAKRDYLVHKLGIPSSHIFDSRSTSFLQSVLEATGGRGVDIVLNSLAGPLLHASWACVAPFGKMVELGKRDFLLNSMLTLKPFIQNRAFLGVDFLQIFLENGVIYDKFTALYTQGNIAPIRPVTVFEARDIAEAFRYMQQGNHIGKIVGVLQMLLCSKDGVLAGMSYEYWQASMAPKVQDQLAAANTFLEGFSRYRRQLGLPSSVLVLGAVGEVGLISRQPNLLQSMQAVGTWLLDEDEVLKGLDIPDHFPMRRISTKDMKWAMPTDSLASLDIKSWVRWNMNLDVSVAEIAKSRTVGGLALMTADRMVAHYKAKL</sequence>
<keyword evidence="2" id="KW-1185">Reference proteome</keyword>
<dbReference type="Proteomes" id="UP000249748">
    <property type="component" value="Unassembled WGS sequence"/>
</dbReference>
<name>A0ACD1IN78_9EURO</name>
<evidence type="ECO:0000313" key="2">
    <source>
        <dbReference type="Proteomes" id="UP000249748"/>
    </source>
</evidence>
<reference evidence="1" key="1">
    <citation type="submission" date="2018-02" db="EMBL/GenBank/DDBJ databases">
        <title>The genomes of Aspergillus section Nigri reveals drivers in fungal speciation.</title>
        <authorList>
            <consortium name="DOE Joint Genome Institute"/>
            <person name="Vesth T.C."/>
            <person name="Nybo J."/>
            <person name="Theobald S."/>
            <person name="Brandl J."/>
            <person name="Frisvad J.C."/>
            <person name="Nielsen K.F."/>
            <person name="Lyhne E.K."/>
            <person name="Kogle M.E."/>
            <person name="Kuo A."/>
            <person name="Riley R."/>
            <person name="Clum A."/>
            <person name="Nolan M."/>
            <person name="Lipzen A."/>
            <person name="Salamov A."/>
            <person name="Henrissat B."/>
            <person name="Wiebenga A."/>
            <person name="De vries R.P."/>
            <person name="Grigoriev I.V."/>
            <person name="Mortensen U.H."/>
            <person name="Andersen M.R."/>
            <person name="Baker S.E."/>
        </authorList>
    </citation>
    <scope>NUCLEOTIDE SEQUENCE</scope>
    <source>
        <strain evidence="1">CBS 115574</strain>
    </source>
</reference>
<dbReference type="EMBL" id="KZ824542">
    <property type="protein sequence ID" value="RAK91169.1"/>
    <property type="molecule type" value="Genomic_DNA"/>
</dbReference>